<evidence type="ECO:0000256" key="9">
    <source>
        <dbReference type="SAM" id="SignalP"/>
    </source>
</evidence>
<feature type="domain" description="Cadherin" evidence="10">
    <location>
        <begin position="411"/>
        <end position="513"/>
    </location>
</feature>
<keyword evidence="5 8" id="KW-1133">Transmembrane helix</keyword>
<feature type="signal peptide" evidence="9">
    <location>
        <begin position="1"/>
        <end position="18"/>
    </location>
</feature>
<dbReference type="Pfam" id="PF00028">
    <property type="entry name" value="Cadherin"/>
    <property type="match status" value="3"/>
</dbReference>
<feature type="domain" description="Cadherin" evidence="10">
    <location>
        <begin position="233"/>
        <end position="337"/>
    </location>
</feature>
<feature type="domain" description="Cadherin" evidence="10">
    <location>
        <begin position="755"/>
        <end position="853"/>
    </location>
</feature>
<accession>A0A8C6GGH6</accession>
<dbReference type="SMART" id="SM00112">
    <property type="entry name" value="CA"/>
    <property type="match status" value="7"/>
</dbReference>
<keyword evidence="2 8" id="KW-0812">Transmembrane</keyword>
<dbReference type="Ensembl" id="ENSMSIT00000007149.1">
    <property type="protein sequence ID" value="ENSMSIP00000005653.1"/>
    <property type="gene ID" value="ENSMSIG00000005047.1"/>
</dbReference>
<feature type="domain" description="Cadherin" evidence="10">
    <location>
        <begin position="514"/>
        <end position="625"/>
    </location>
</feature>
<feature type="domain" description="Cadherin" evidence="10">
    <location>
        <begin position="361"/>
        <end position="409"/>
    </location>
</feature>
<evidence type="ECO:0000256" key="4">
    <source>
        <dbReference type="ARBA" id="ARBA00022837"/>
    </source>
</evidence>
<feature type="chain" id="PRO_5034886654" evidence="9">
    <location>
        <begin position="19"/>
        <end position="962"/>
    </location>
</feature>
<keyword evidence="12" id="KW-1185">Reference proteome</keyword>
<reference evidence="11" key="2">
    <citation type="submission" date="2025-09" db="UniProtKB">
        <authorList>
            <consortium name="Ensembl"/>
        </authorList>
    </citation>
    <scope>IDENTIFICATION</scope>
</reference>
<dbReference type="PROSITE" id="PS00232">
    <property type="entry name" value="CADHERIN_1"/>
    <property type="match status" value="1"/>
</dbReference>
<dbReference type="PRINTS" id="PR00205">
    <property type="entry name" value="CADHERIN"/>
</dbReference>
<organism evidence="11 12">
    <name type="scientific">Mus spicilegus</name>
    <name type="common">Mound-building mouse</name>
    <dbReference type="NCBI Taxonomy" id="10103"/>
    <lineage>
        <taxon>Eukaryota</taxon>
        <taxon>Metazoa</taxon>
        <taxon>Chordata</taxon>
        <taxon>Craniata</taxon>
        <taxon>Vertebrata</taxon>
        <taxon>Euteleostomi</taxon>
        <taxon>Mammalia</taxon>
        <taxon>Eutheria</taxon>
        <taxon>Euarchontoglires</taxon>
        <taxon>Glires</taxon>
        <taxon>Rodentia</taxon>
        <taxon>Myomorpha</taxon>
        <taxon>Muroidea</taxon>
        <taxon>Muridae</taxon>
        <taxon>Murinae</taxon>
        <taxon>Mus</taxon>
        <taxon>Mus</taxon>
    </lineage>
</organism>
<dbReference type="InterPro" id="IPR002126">
    <property type="entry name" value="Cadherin-like_dom"/>
</dbReference>
<protein>
    <submittedName>
        <fullName evidence="11">Cadherin related family member 17</fullName>
    </submittedName>
</protein>
<reference evidence="11" key="1">
    <citation type="submission" date="2025-08" db="UniProtKB">
        <authorList>
            <consortium name="Ensembl"/>
        </authorList>
    </citation>
    <scope>IDENTIFICATION</scope>
</reference>
<dbReference type="CDD" id="cd11304">
    <property type="entry name" value="Cadherin_repeat"/>
    <property type="match status" value="6"/>
</dbReference>
<proteinExistence type="predicted"/>
<keyword evidence="6 8" id="KW-0472">Membrane</keyword>
<keyword evidence="9" id="KW-0732">Signal</keyword>
<feature type="domain" description="Cadherin" evidence="10">
    <location>
        <begin position="121"/>
        <end position="231"/>
    </location>
</feature>
<sequence>MNIFKSFLICTVFSCIGAEIQILINPVNLPENEPPGTELSRAYDKDVAGRPNAYRFLNKSKDFVIDANSGVITSTKIFNYETDPTRFLLIVDTGGMMRRVLTINIIDVPEPPDCTIDPLFSSGSATFEIAEDYPLFQAICKVNVTDEDIAHGDRLTYNIETELSGPKRGANSFGVDPVNGVVSLRGEDILDFDAGYHSFQLSVRVTDTAGLFCQGTIIINIININDETPQFEPFPMDSINVTEKKPIGDFVARVKATDRDEDSTVMYSFKTQQEMFALDPYTGIITVLQPLNLDNPHNSRIYHLEIEARDDGNNTSSYMFTVFVENVDDPISCDPSFSTGTGISVSVPENIPSSAFIYAILSRDPDVGQEVELFQLAIAVRNRDSLSLESCVGTITINIQNVNDESPVLIYRPEAPININENLPVGTKLAKFMATDRDIEDTVHYEFIGTQKEFAINEDIGEVTVAYPLDYEDDTIPKSWVLYVRVYDNERTHSTTGTLTVILQDVNDNPPRCSQEVYVIELPENIPVDTTLVSLTCADQDGTIPNNNITYHLIKNTFANKTFTLTNSELKIGPMNLDYDSTIFAGMDFKHTLFVRVSDEGIPVLSTIIRIILRVSRINEHNPAGSMMEFTFSIFENSPSDTLVGKITFIDEDWPFNNIHYSIVGGNFGIPPTFYIEPDTGMIKLLSSLDREVTSQYKIAVRVIDMGNDVLPDPLRQRSATAQVTINVLNVNDEPPVCTPPHVETQIYATFRGPIIPLRCSDKDSPQDHLSYSITEGNTNNQFILWREGAESPFLATRQDFQYDLLEGVQDVVTFQLLIEVTDELGRNTARQLTATTTVIIHVLPWTTTQPTSSTHTATTTITTSVLRKISYYWRPDSWFSAVLTLAGVLFMMGLYAVAWCLFKDVQVCSRLFPHCHRQKSQPSLTVQDGKDAEQVLSDRNAVSTEQPDKGMKRNFFQREIF</sequence>
<evidence type="ECO:0000256" key="6">
    <source>
        <dbReference type="ARBA" id="ARBA00023136"/>
    </source>
</evidence>
<dbReference type="SUPFAM" id="SSF49313">
    <property type="entry name" value="Cadherin-like"/>
    <property type="match status" value="7"/>
</dbReference>
<evidence type="ECO:0000256" key="8">
    <source>
        <dbReference type="SAM" id="Phobius"/>
    </source>
</evidence>
<evidence type="ECO:0000256" key="7">
    <source>
        <dbReference type="PROSITE-ProRule" id="PRU00043"/>
    </source>
</evidence>
<feature type="domain" description="Cadherin" evidence="10">
    <location>
        <begin position="626"/>
        <end position="738"/>
    </location>
</feature>
<dbReference type="PROSITE" id="PS50268">
    <property type="entry name" value="CADHERIN_2"/>
    <property type="match status" value="8"/>
</dbReference>
<evidence type="ECO:0000256" key="3">
    <source>
        <dbReference type="ARBA" id="ARBA00022737"/>
    </source>
</evidence>
<evidence type="ECO:0000256" key="2">
    <source>
        <dbReference type="ARBA" id="ARBA00022692"/>
    </source>
</evidence>
<dbReference type="Proteomes" id="UP000694415">
    <property type="component" value="Unplaced"/>
</dbReference>
<evidence type="ECO:0000256" key="1">
    <source>
        <dbReference type="ARBA" id="ARBA00004370"/>
    </source>
</evidence>
<dbReference type="PANTHER" id="PTHR24026:SF126">
    <property type="entry name" value="PROTOCADHERIN FAT 4"/>
    <property type="match status" value="1"/>
</dbReference>
<dbReference type="Gene3D" id="2.60.40.60">
    <property type="entry name" value="Cadherins"/>
    <property type="match status" value="7"/>
</dbReference>
<dbReference type="GO" id="GO:0005509">
    <property type="term" value="F:calcium ion binding"/>
    <property type="evidence" value="ECO:0007669"/>
    <property type="project" value="UniProtKB-UniRule"/>
</dbReference>
<feature type="domain" description="Cadherin" evidence="10">
    <location>
        <begin position="21"/>
        <end position="120"/>
    </location>
</feature>
<comment type="subcellular location">
    <subcellularLocation>
        <location evidence="1">Membrane</location>
    </subcellularLocation>
</comment>
<dbReference type="GO" id="GO:0007156">
    <property type="term" value="P:homophilic cell adhesion via plasma membrane adhesion molecules"/>
    <property type="evidence" value="ECO:0007669"/>
    <property type="project" value="InterPro"/>
</dbReference>
<name>A0A8C6GGH6_MUSSI</name>
<evidence type="ECO:0000256" key="5">
    <source>
        <dbReference type="ARBA" id="ARBA00022989"/>
    </source>
</evidence>
<dbReference type="GO" id="GO:0005886">
    <property type="term" value="C:plasma membrane"/>
    <property type="evidence" value="ECO:0007669"/>
    <property type="project" value="UniProtKB-SubCell"/>
</dbReference>
<dbReference type="InterPro" id="IPR020894">
    <property type="entry name" value="Cadherin_CS"/>
</dbReference>
<feature type="transmembrane region" description="Helical" evidence="8">
    <location>
        <begin position="879"/>
        <end position="903"/>
    </location>
</feature>
<keyword evidence="3" id="KW-0677">Repeat</keyword>
<keyword evidence="4 7" id="KW-0106">Calcium</keyword>
<evidence type="ECO:0000313" key="11">
    <source>
        <dbReference type="Ensembl" id="ENSMSIP00000005653.1"/>
    </source>
</evidence>
<dbReference type="PANTHER" id="PTHR24026">
    <property type="entry name" value="FAT ATYPICAL CADHERIN-RELATED"/>
    <property type="match status" value="1"/>
</dbReference>
<dbReference type="InterPro" id="IPR015919">
    <property type="entry name" value="Cadherin-like_sf"/>
</dbReference>
<evidence type="ECO:0000313" key="12">
    <source>
        <dbReference type="Proteomes" id="UP000694415"/>
    </source>
</evidence>
<dbReference type="AlphaFoldDB" id="A0A8C6GGH6"/>
<evidence type="ECO:0000259" key="10">
    <source>
        <dbReference type="PROSITE" id="PS50268"/>
    </source>
</evidence>
<dbReference type="GeneTree" id="ENSGT00940000163878"/>